<dbReference type="Proteomes" id="UP001367508">
    <property type="component" value="Unassembled WGS sequence"/>
</dbReference>
<gene>
    <name evidence="1" type="ORF">VNO77_45182</name>
</gene>
<evidence type="ECO:0000313" key="1">
    <source>
        <dbReference type="EMBL" id="KAK7304314.1"/>
    </source>
</evidence>
<comment type="caution">
    <text evidence="1">The sequence shown here is derived from an EMBL/GenBank/DDBJ whole genome shotgun (WGS) entry which is preliminary data.</text>
</comment>
<organism evidence="1 2">
    <name type="scientific">Canavalia gladiata</name>
    <name type="common">Sword bean</name>
    <name type="synonym">Dolichos gladiatus</name>
    <dbReference type="NCBI Taxonomy" id="3824"/>
    <lineage>
        <taxon>Eukaryota</taxon>
        <taxon>Viridiplantae</taxon>
        <taxon>Streptophyta</taxon>
        <taxon>Embryophyta</taxon>
        <taxon>Tracheophyta</taxon>
        <taxon>Spermatophyta</taxon>
        <taxon>Magnoliopsida</taxon>
        <taxon>eudicotyledons</taxon>
        <taxon>Gunneridae</taxon>
        <taxon>Pentapetalae</taxon>
        <taxon>rosids</taxon>
        <taxon>fabids</taxon>
        <taxon>Fabales</taxon>
        <taxon>Fabaceae</taxon>
        <taxon>Papilionoideae</taxon>
        <taxon>50 kb inversion clade</taxon>
        <taxon>NPAAA clade</taxon>
        <taxon>indigoferoid/millettioid clade</taxon>
        <taxon>Phaseoleae</taxon>
        <taxon>Canavalia</taxon>
    </lineage>
</organism>
<dbReference type="EMBL" id="JAYMYQ010000014">
    <property type="protein sequence ID" value="KAK7304314.1"/>
    <property type="molecule type" value="Genomic_DNA"/>
</dbReference>
<keyword evidence="2" id="KW-1185">Reference proteome</keyword>
<reference evidence="1 2" key="1">
    <citation type="submission" date="2024-01" db="EMBL/GenBank/DDBJ databases">
        <title>The genomes of 5 underutilized Papilionoideae crops provide insights into root nodulation and disease resistanc.</title>
        <authorList>
            <person name="Jiang F."/>
        </authorList>
    </citation>
    <scope>NUCLEOTIDE SEQUENCE [LARGE SCALE GENOMIC DNA]</scope>
    <source>
        <strain evidence="1">LVBAO_FW01</strain>
        <tissue evidence="1">Leaves</tissue>
    </source>
</reference>
<accession>A0AAN9JVF2</accession>
<proteinExistence type="predicted"/>
<dbReference type="AlphaFoldDB" id="A0AAN9JVF2"/>
<evidence type="ECO:0000313" key="2">
    <source>
        <dbReference type="Proteomes" id="UP001367508"/>
    </source>
</evidence>
<protein>
    <submittedName>
        <fullName evidence="1">Uncharacterized protein</fullName>
    </submittedName>
</protein>
<name>A0AAN9JVF2_CANGL</name>
<sequence length="110" mass="12861">MISSAGCAWDLQCFNGSCMCFIDENVAWWFTDLQNFLVAMSCEIYLRRMLFMLLNHLQRTAEANNYTSLYDKYLLDKGQYLLTHEKAKMDSLSMKSKMLENANQTFRTIA</sequence>